<dbReference type="Pfam" id="PF00248">
    <property type="entry name" value="Aldo_ket_red"/>
    <property type="match status" value="1"/>
</dbReference>
<dbReference type="PANTHER" id="PTHR43312:SF1">
    <property type="entry name" value="NADP-DEPENDENT OXIDOREDUCTASE DOMAIN-CONTAINING PROTEIN"/>
    <property type="match status" value="1"/>
</dbReference>
<accession>A0ABT1YH29</accession>
<dbReference type="InterPro" id="IPR023210">
    <property type="entry name" value="NADP_OxRdtase_dom"/>
</dbReference>
<dbReference type="Gene3D" id="3.20.20.100">
    <property type="entry name" value="NADP-dependent oxidoreductase domain"/>
    <property type="match status" value="1"/>
</dbReference>
<dbReference type="SUPFAM" id="SSF51430">
    <property type="entry name" value="NAD(P)-linked oxidoreductase"/>
    <property type="match status" value="1"/>
</dbReference>
<dbReference type="CDD" id="cd19086">
    <property type="entry name" value="AKR_AKR11C1"/>
    <property type="match status" value="1"/>
</dbReference>
<comment type="caution">
    <text evidence="2">The sequence shown here is derived from an EMBL/GenBank/DDBJ whole genome shotgun (WGS) entry which is preliminary data.</text>
</comment>
<dbReference type="InterPro" id="IPR053135">
    <property type="entry name" value="AKR2_Oxidoreductase"/>
</dbReference>
<proteinExistence type="predicted"/>
<dbReference type="EMBL" id="JANQBD010000007">
    <property type="protein sequence ID" value="MCR8631709.1"/>
    <property type="molecule type" value="Genomic_DNA"/>
</dbReference>
<sequence length="312" mass="34782">MKYRRLGKTELKVSVVGVGTWQFGGAWGKDFTQDEVDAILDKASDVGINLIDTAECYGHHLSESFIGEYVARRKSRAEWIIATKFGHNHSDRNNPTRNDWSAQEVLKQLEASLSALQTDYVDLYQFHSGSNEEFDNDELWTMLDKQVQAGKIRHLGISIGSNDNLHQTDAASSVDAKAIQVVYNRLDQTPENRVFPSCERQDLGVLARVPLASGYLSGKYKPGAQFADNDVRSRHDKEVTALKLQKVQEIQQNELPQGVNMAEWALAWCLQHSAVATVIPGCKSPEQVEANASAANLELVSEEHPSAWKDTK</sequence>
<protein>
    <submittedName>
        <fullName evidence="2">Aldo/keto reductase</fullName>
    </submittedName>
</protein>
<keyword evidence="3" id="KW-1185">Reference proteome</keyword>
<gene>
    <name evidence="2" type="ORF">NV381_10885</name>
</gene>
<reference evidence="2 3" key="1">
    <citation type="submission" date="2022-08" db="EMBL/GenBank/DDBJ databases">
        <title>Paenibacillus endoradicis sp. nov., Paenibacillus radicibacter sp. nov and Paenibacillus pararadicis sp. nov., three cold-adapted plant growth-promoting bacteria isolated from root of Larix gmelinii in Great Khingan.</title>
        <authorList>
            <person name="Xue H."/>
        </authorList>
    </citation>
    <scope>NUCLEOTIDE SEQUENCE [LARGE SCALE GENOMIC DNA]</scope>
    <source>
        <strain evidence="2 3">N5-1-1-5</strain>
    </source>
</reference>
<dbReference type="RefSeq" id="WP_258213310.1">
    <property type="nucleotide sequence ID" value="NZ_JANQBD010000007.1"/>
</dbReference>
<name>A0ABT1YH29_9BACL</name>
<organism evidence="2 3">
    <name type="scientific">Paenibacillus radicis</name>
    <name type="common">ex Xue et al. 2023</name>
    <dbReference type="NCBI Taxonomy" id="2972489"/>
    <lineage>
        <taxon>Bacteria</taxon>
        <taxon>Bacillati</taxon>
        <taxon>Bacillota</taxon>
        <taxon>Bacilli</taxon>
        <taxon>Bacillales</taxon>
        <taxon>Paenibacillaceae</taxon>
        <taxon>Paenibacillus</taxon>
    </lineage>
</organism>
<feature type="domain" description="NADP-dependent oxidoreductase" evidence="1">
    <location>
        <begin position="16"/>
        <end position="304"/>
    </location>
</feature>
<evidence type="ECO:0000259" key="1">
    <source>
        <dbReference type="Pfam" id="PF00248"/>
    </source>
</evidence>
<dbReference type="InterPro" id="IPR036812">
    <property type="entry name" value="NAD(P)_OxRdtase_dom_sf"/>
</dbReference>
<evidence type="ECO:0000313" key="3">
    <source>
        <dbReference type="Proteomes" id="UP001300012"/>
    </source>
</evidence>
<evidence type="ECO:0000313" key="2">
    <source>
        <dbReference type="EMBL" id="MCR8631709.1"/>
    </source>
</evidence>
<dbReference type="PANTHER" id="PTHR43312">
    <property type="entry name" value="D-THREO-ALDOSE 1-DEHYDROGENASE"/>
    <property type="match status" value="1"/>
</dbReference>
<dbReference type="Proteomes" id="UP001300012">
    <property type="component" value="Unassembled WGS sequence"/>
</dbReference>